<dbReference type="Proteomes" id="UP000655225">
    <property type="component" value="Unassembled WGS sequence"/>
</dbReference>
<evidence type="ECO:0000313" key="8">
    <source>
        <dbReference type="EMBL" id="KAF8378178.1"/>
    </source>
</evidence>
<dbReference type="InterPro" id="IPR000197">
    <property type="entry name" value="Znf_TAZ"/>
</dbReference>
<dbReference type="GO" id="GO:0009751">
    <property type="term" value="P:response to salicylic acid"/>
    <property type="evidence" value="ECO:0007669"/>
    <property type="project" value="UniProtKB-ARBA"/>
</dbReference>
<name>A0A835D2P2_TETSI</name>
<dbReference type="SUPFAM" id="SSF54695">
    <property type="entry name" value="POZ domain"/>
    <property type="match status" value="1"/>
</dbReference>
<keyword evidence="2" id="KW-0479">Metal-binding</keyword>
<dbReference type="GO" id="GO:0005634">
    <property type="term" value="C:nucleus"/>
    <property type="evidence" value="ECO:0007669"/>
    <property type="project" value="TreeGrafter"/>
</dbReference>
<evidence type="ECO:0000313" key="9">
    <source>
        <dbReference type="Proteomes" id="UP000655225"/>
    </source>
</evidence>
<evidence type="ECO:0000256" key="5">
    <source>
        <dbReference type="ARBA" id="ARBA00022833"/>
    </source>
</evidence>
<sequence length="370" mass="42136">MEEKQNMVISPIKFPAELYGFRPEAAGADHQSSGELPLADVQILTSSGLRISAHSSVLASVSPVLENILDRPRKHRSFEKIIPILGVPCDAVAAFVRFFYSSRCTEEEMDSYGFHLLALSHVFCLPELKKTCTKGLAGRLRVENVVDVLQLARLCDAPDLYLKCMKLLSNHFKAVENTEGWKFLQDHDPSLELEILQFLDEAETRQKRRNRNREERNLYLQLSEAMDCLKHICTEGCTSVGPCDKEPTKNKGPCSKFSTCHGLQVLIRHFATCKKRVNGECSRCKRMWQLLRLHSSICDQPDCCKVPLCRQFKLRAQLERKGDDGRWRLLVRKVLSAKAISSLSLPKRKRKEEPREASDDHGIRGFRALQ</sequence>
<comment type="pathway">
    <text evidence="1">Protein modification; protein ubiquitination.</text>
</comment>
<dbReference type="InterPro" id="IPR035898">
    <property type="entry name" value="TAZ_dom_sf"/>
</dbReference>
<dbReference type="GO" id="GO:0008270">
    <property type="term" value="F:zinc ion binding"/>
    <property type="evidence" value="ECO:0007669"/>
    <property type="project" value="UniProtKB-KW"/>
</dbReference>
<dbReference type="GO" id="GO:0009725">
    <property type="term" value="P:response to hormone"/>
    <property type="evidence" value="ECO:0007669"/>
    <property type="project" value="UniProtKB-ARBA"/>
</dbReference>
<dbReference type="OrthoDB" id="6359816at2759"/>
<evidence type="ECO:0000256" key="6">
    <source>
        <dbReference type="SAM" id="MobiDB-lite"/>
    </source>
</evidence>
<dbReference type="PANTHER" id="PTHR46287">
    <property type="entry name" value="BTB/POZ AND TAZ DOMAIN-CONTAINING PROTEIN 3-RELATED"/>
    <property type="match status" value="1"/>
</dbReference>
<dbReference type="PROSITE" id="PS50097">
    <property type="entry name" value="BTB"/>
    <property type="match status" value="1"/>
</dbReference>
<dbReference type="SMART" id="SM00551">
    <property type="entry name" value="ZnF_TAZ"/>
    <property type="match status" value="1"/>
</dbReference>
<dbReference type="InterPro" id="IPR044513">
    <property type="entry name" value="BT1/2/3/4/5"/>
</dbReference>
<evidence type="ECO:0000256" key="3">
    <source>
        <dbReference type="ARBA" id="ARBA00022771"/>
    </source>
</evidence>
<dbReference type="SUPFAM" id="SSF57933">
    <property type="entry name" value="TAZ domain"/>
    <property type="match status" value="1"/>
</dbReference>
<evidence type="ECO:0000256" key="1">
    <source>
        <dbReference type="ARBA" id="ARBA00004906"/>
    </source>
</evidence>
<dbReference type="Pfam" id="PF02135">
    <property type="entry name" value="zf-TAZ"/>
    <property type="match status" value="1"/>
</dbReference>
<keyword evidence="4" id="KW-0833">Ubl conjugation pathway</keyword>
<gene>
    <name evidence="8" type="ORF">HHK36_029515</name>
</gene>
<dbReference type="AlphaFoldDB" id="A0A835D2P2"/>
<keyword evidence="9" id="KW-1185">Reference proteome</keyword>
<protein>
    <recommendedName>
        <fullName evidence="7">BTB domain-containing protein</fullName>
    </recommendedName>
</protein>
<keyword evidence="3" id="KW-0863">Zinc-finger</keyword>
<dbReference type="FunFam" id="1.20.1020.10:FF:000007">
    <property type="entry name" value="BTB/POZ and TAZ domain-containing protein 2"/>
    <property type="match status" value="1"/>
</dbReference>
<dbReference type="PANTHER" id="PTHR46287:SF4">
    <property type="entry name" value="BTB_POZ AND TAZ DOMAIN-CONTAINING PROTEIN 2"/>
    <property type="match status" value="1"/>
</dbReference>
<feature type="compositionally biased region" description="Basic and acidic residues" evidence="6">
    <location>
        <begin position="351"/>
        <end position="363"/>
    </location>
</feature>
<dbReference type="InterPro" id="IPR000210">
    <property type="entry name" value="BTB/POZ_dom"/>
</dbReference>
<feature type="region of interest" description="Disordered" evidence="6">
    <location>
        <begin position="345"/>
        <end position="370"/>
    </location>
</feature>
<dbReference type="Gene3D" id="1.25.40.420">
    <property type="match status" value="1"/>
</dbReference>
<dbReference type="CDD" id="cd14733">
    <property type="entry name" value="BACK"/>
    <property type="match status" value="1"/>
</dbReference>
<keyword evidence="5" id="KW-0862">Zinc</keyword>
<proteinExistence type="predicted"/>
<evidence type="ECO:0000256" key="4">
    <source>
        <dbReference type="ARBA" id="ARBA00022786"/>
    </source>
</evidence>
<dbReference type="FunFam" id="1.25.40.420:FF:000012">
    <property type="entry name" value="BTB/POZ and TAZ domain-containing protein 2"/>
    <property type="match status" value="1"/>
</dbReference>
<dbReference type="OMA" id="CRQFKQR"/>
<dbReference type="GO" id="GO:0042542">
    <property type="term" value="P:response to hydrogen peroxide"/>
    <property type="evidence" value="ECO:0007669"/>
    <property type="project" value="UniProtKB-ARBA"/>
</dbReference>
<dbReference type="GO" id="GO:0005516">
    <property type="term" value="F:calmodulin binding"/>
    <property type="evidence" value="ECO:0007669"/>
    <property type="project" value="UniProtKB-ARBA"/>
</dbReference>
<dbReference type="EMBL" id="JABCRI010000023">
    <property type="protein sequence ID" value="KAF8378178.1"/>
    <property type="molecule type" value="Genomic_DNA"/>
</dbReference>
<evidence type="ECO:0000256" key="2">
    <source>
        <dbReference type="ARBA" id="ARBA00022723"/>
    </source>
</evidence>
<dbReference type="InterPro" id="IPR011333">
    <property type="entry name" value="SKP1/BTB/POZ_sf"/>
</dbReference>
<reference evidence="8 9" key="1">
    <citation type="submission" date="2020-04" db="EMBL/GenBank/DDBJ databases">
        <title>Plant Genome Project.</title>
        <authorList>
            <person name="Zhang R.-G."/>
        </authorList>
    </citation>
    <scope>NUCLEOTIDE SEQUENCE [LARGE SCALE GENOMIC DNA]</scope>
    <source>
        <strain evidence="8">YNK0</strain>
        <tissue evidence="8">Leaf</tissue>
    </source>
</reference>
<organism evidence="8 9">
    <name type="scientific">Tetracentron sinense</name>
    <name type="common">Spur-leaf</name>
    <dbReference type="NCBI Taxonomy" id="13715"/>
    <lineage>
        <taxon>Eukaryota</taxon>
        <taxon>Viridiplantae</taxon>
        <taxon>Streptophyta</taxon>
        <taxon>Embryophyta</taxon>
        <taxon>Tracheophyta</taxon>
        <taxon>Spermatophyta</taxon>
        <taxon>Magnoliopsida</taxon>
        <taxon>Trochodendrales</taxon>
        <taxon>Trochodendraceae</taxon>
        <taxon>Tetracentron</taxon>
    </lineage>
</organism>
<comment type="caution">
    <text evidence="8">The sequence shown here is derived from an EMBL/GenBank/DDBJ whole genome shotgun (WGS) entry which is preliminary data.</text>
</comment>
<accession>A0A835D2P2</accession>
<dbReference type="Pfam" id="PF00651">
    <property type="entry name" value="BTB"/>
    <property type="match status" value="1"/>
</dbReference>
<feature type="domain" description="BTB" evidence="7">
    <location>
        <begin position="39"/>
        <end position="108"/>
    </location>
</feature>
<dbReference type="Gene3D" id="1.20.1020.10">
    <property type="entry name" value="TAZ domain"/>
    <property type="match status" value="1"/>
</dbReference>
<evidence type="ECO:0000259" key="7">
    <source>
        <dbReference type="PROSITE" id="PS50097"/>
    </source>
</evidence>
<dbReference type="SMART" id="SM00225">
    <property type="entry name" value="BTB"/>
    <property type="match status" value="1"/>
</dbReference>
<dbReference type="Gene3D" id="3.30.710.10">
    <property type="entry name" value="Potassium Channel Kv1.1, Chain A"/>
    <property type="match status" value="1"/>
</dbReference>
<dbReference type="GO" id="GO:0006355">
    <property type="term" value="P:regulation of DNA-templated transcription"/>
    <property type="evidence" value="ECO:0007669"/>
    <property type="project" value="UniProtKB-ARBA"/>
</dbReference>